<dbReference type="AlphaFoldDB" id="A0A1Q2CGT0"/>
<dbReference type="InterPro" id="IPR036629">
    <property type="entry name" value="YjbJ_sf"/>
</dbReference>
<evidence type="ECO:0000313" key="2">
    <source>
        <dbReference type="EMBL" id="AQP45328.1"/>
    </source>
</evidence>
<feature type="region of interest" description="Disordered" evidence="1">
    <location>
        <begin position="50"/>
        <end position="79"/>
    </location>
</feature>
<name>A0A1Q2CGT0_9ACTN</name>
<dbReference type="RefSeq" id="WP_077343291.1">
    <property type="nucleotide sequence ID" value="NZ_CP019605.1"/>
</dbReference>
<accession>A0A1Q2CGT0</accession>
<evidence type="ECO:0000256" key="1">
    <source>
        <dbReference type="SAM" id="MobiDB-lite"/>
    </source>
</evidence>
<evidence type="ECO:0000313" key="3">
    <source>
        <dbReference type="Proteomes" id="UP000188324"/>
    </source>
</evidence>
<feature type="compositionally biased region" description="Basic and acidic residues" evidence="1">
    <location>
        <begin position="67"/>
        <end position="79"/>
    </location>
</feature>
<dbReference type="OrthoDB" id="3731415at2"/>
<dbReference type="Proteomes" id="UP000188324">
    <property type="component" value="Chromosome"/>
</dbReference>
<reference evidence="2 3" key="1">
    <citation type="journal article" date="2016" name="Int. J. Syst. Evol. Microbiol.">
        <title>Tessaracoccus flavus sp. nov., isolated from the drainage system of a lindane-producing factory.</title>
        <authorList>
            <person name="Kumari R."/>
            <person name="Singh P."/>
            <person name="Schumann P."/>
            <person name="Lal R."/>
        </authorList>
    </citation>
    <scope>NUCLEOTIDE SEQUENCE [LARGE SCALE GENOMIC DNA]</scope>
    <source>
        <strain evidence="2 3">RP1T</strain>
    </source>
</reference>
<dbReference type="EMBL" id="CP019605">
    <property type="protein sequence ID" value="AQP45328.1"/>
    <property type="molecule type" value="Genomic_DNA"/>
</dbReference>
<feature type="compositionally biased region" description="Basic and acidic residues" evidence="1">
    <location>
        <begin position="1"/>
        <end position="18"/>
    </location>
</feature>
<dbReference type="KEGG" id="tfl:RPIT_11410"/>
<organism evidence="2 3">
    <name type="scientific">Tessaracoccus flavus</name>
    <dbReference type="NCBI Taxonomy" id="1610493"/>
    <lineage>
        <taxon>Bacteria</taxon>
        <taxon>Bacillati</taxon>
        <taxon>Actinomycetota</taxon>
        <taxon>Actinomycetes</taxon>
        <taxon>Propionibacteriales</taxon>
        <taxon>Propionibacteriaceae</taxon>
        <taxon>Tessaracoccus</taxon>
    </lineage>
</organism>
<protein>
    <submittedName>
        <fullName evidence="2">Uncharacterized protein</fullName>
    </submittedName>
</protein>
<sequence>MGFGDEVKETVGKAKEGLGDAFDNEDLRRDGQQDRIEANVNDMADDVKDAADRKHADAKGGFADAVEDVKDKFDGNPRT</sequence>
<dbReference type="STRING" id="1610493.RPIT_11410"/>
<gene>
    <name evidence="2" type="ORF">RPIT_11410</name>
</gene>
<proteinExistence type="predicted"/>
<dbReference type="SUPFAM" id="SSF69047">
    <property type="entry name" value="Hypothetical protein YjbJ"/>
    <property type="match status" value="1"/>
</dbReference>
<keyword evidence="3" id="KW-1185">Reference proteome</keyword>
<feature type="region of interest" description="Disordered" evidence="1">
    <location>
        <begin position="1"/>
        <end position="32"/>
    </location>
</feature>